<feature type="transmembrane region" description="Helical" evidence="5">
    <location>
        <begin position="54"/>
        <end position="87"/>
    </location>
</feature>
<comment type="caution">
    <text evidence="6">The sequence shown here is derived from an EMBL/GenBank/DDBJ whole genome shotgun (WGS) entry which is preliminary data.</text>
</comment>
<gene>
    <name evidence="6" type="ORF">S01H1_51630</name>
</gene>
<evidence type="ECO:0008006" key="7">
    <source>
        <dbReference type="Google" id="ProtNLM"/>
    </source>
</evidence>
<evidence type="ECO:0000256" key="3">
    <source>
        <dbReference type="ARBA" id="ARBA00022989"/>
    </source>
</evidence>
<reference evidence="6" key="1">
    <citation type="journal article" date="2014" name="Front. Microbiol.">
        <title>High frequency of phylogenetically diverse reductive dehalogenase-homologous genes in deep subseafloor sedimentary metagenomes.</title>
        <authorList>
            <person name="Kawai M."/>
            <person name="Futagami T."/>
            <person name="Toyoda A."/>
            <person name="Takaki Y."/>
            <person name="Nishi S."/>
            <person name="Hori S."/>
            <person name="Arai W."/>
            <person name="Tsubouchi T."/>
            <person name="Morono Y."/>
            <person name="Uchiyama I."/>
            <person name="Ito T."/>
            <person name="Fujiyama A."/>
            <person name="Inagaki F."/>
            <person name="Takami H."/>
        </authorList>
    </citation>
    <scope>NUCLEOTIDE SEQUENCE</scope>
    <source>
        <strain evidence="6">Expedition CK06-06</strain>
    </source>
</reference>
<proteinExistence type="predicted"/>
<feature type="transmembrane region" description="Helical" evidence="5">
    <location>
        <begin position="12"/>
        <end position="33"/>
    </location>
</feature>
<keyword evidence="3 5" id="KW-1133">Transmembrane helix</keyword>
<feature type="non-terminal residue" evidence="6">
    <location>
        <position position="1"/>
    </location>
</feature>
<organism evidence="6">
    <name type="scientific">marine sediment metagenome</name>
    <dbReference type="NCBI Taxonomy" id="412755"/>
    <lineage>
        <taxon>unclassified sequences</taxon>
        <taxon>metagenomes</taxon>
        <taxon>ecological metagenomes</taxon>
    </lineage>
</organism>
<sequence length="119" mass="14094">IFLPIKYGTILFYFGILLFLIGFIIYLSVLVSIRNASIEKPLTMGPYRYSRHPIYVSMFFIFISVIITCLSWIFLILLALLLLHLFISIPAEEKFCLEKYGDKYREYMRKTPRWIGLPK</sequence>
<dbReference type="InterPro" id="IPR007318">
    <property type="entry name" value="Phopholipid_MeTrfase"/>
</dbReference>
<evidence type="ECO:0000313" key="6">
    <source>
        <dbReference type="EMBL" id="GAG24658.1"/>
    </source>
</evidence>
<dbReference type="EMBL" id="BARS01033322">
    <property type="protein sequence ID" value="GAG24658.1"/>
    <property type="molecule type" value="Genomic_DNA"/>
</dbReference>
<dbReference type="PANTHER" id="PTHR12714:SF9">
    <property type="entry name" value="PROTEIN-S-ISOPRENYLCYSTEINE O-METHYLTRANSFERASE"/>
    <property type="match status" value="1"/>
</dbReference>
<keyword evidence="4 5" id="KW-0472">Membrane</keyword>
<dbReference type="Gene3D" id="1.20.120.1630">
    <property type="match status" value="1"/>
</dbReference>
<evidence type="ECO:0000256" key="4">
    <source>
        <dbReference type="ARBA" id="ARBA00023136"/>
    </source>
</evidence>
<dbReference type="PANTHER" id="PTHR12714">
    <property type="entry name" value="PROTEIN-S ISOPRENYLCYSTEINE O-METHYLTRANSFERASE"/>
    <property type="match status" value="1"/>
</dbReference>
<dbReference type="Pfam" id="PF04191">
    <property type="entry name" value="PEMT"/>
    <property type="match status" value="1"/>
</dbReference>
<keyword evidence="2 5" id="KW-0812">Transmembrane</keyword>
<evidence type="ECO:0000256" key="2">
    <source>
        <dbReference type="ARBA" id="ARBA00022692"/>
    </source>
</evidence>
<evidence type="ECO:0000256" key="5">
    <source>
        <dbReference type="SAM" id="Phobius"/>
    </source>
</evidence>
<protein>
    <recommendedName>
        <fullName evidence="7">Steroid 5-alpha reductase C-terminal domain-containing protein</fullName>
    </recommendedName>
</protein>
<dbReference type="GO" id="GO:0012505">
    <property type="term" value="C:endomembrane system"/>
    <property type="evidence" value="ECO:0007669"/>
    <property type="project" value="UniProtKB-SubCell"/>
</dbReference>
<evidence type="ECO:0000256" key="1">
    <source>
        <dbReference type="ARBA" id="ARBA00004127"/>
    </source>
</evidence>
<name>X0WJI0_9ZZZZ</name>
<dbReference type="AlphaFoldDB" id="X0WJI0"/>
<comment type="subcellular location">
    <subcellularLocation>
        <location evidence="1">Endomembrane system</location>
        <topology evidence="1">Multi-pass membrane protein</topology>
    </subcellularLocation>
</comment>
<dbReference type="GO" id="GO:0016740">
    <property type="term" value="F:transferase activity"/>
    <property type="evidence" value="ECO:0007669"/>
    <property type="project" value="UniProtKB-ARBA"/>
</dbReference>
<accession>X0WJI0</accession>